<evidence type="ECO:0000256" key="11">
    <source>
        <dbReference type="ARBA" id="ARBA00057735"/>
    </source>
</evidence>
<dbReference type="STRING" id="64971.SAMN05421831_101202"/>
<dbReference type="RefSeq" id="WP_093308007.1">
    <property type="nucleotide sequence ID" value="NZ_FNYH01000001.1"/>
</dbReference>
<evidence type="ECO:0000256" key="12">
    <source>
        <dbReference type="HAMAP-Rule" id="MF_00165"/>
    </source>
</evidence>
<comment type="catalytic activity">
    <reaction evidence="10 12">
        <text>dTMP + ATP = dTDP + ADP</text>
        <dbReference type="Rhea" id="RHEA:13517"/>
        <dbReference type="ChEBI" id="CHEBI:30616"/>
        <dbReference type="ChEBI" id="CHEBI:58369"/>
        <dbReference type="ChEBI" id="CHEBI:63528"/>
        <dbReference type="ChEBI" id="CHEBI:456216"/>
        <dbReference type="EC" id="2.7.4.9"/>
    </reaction>
</comment>
<dbReference type="CDD" id="cd01672">
    <property type="entry name" value="TMPK"/>
    <property type="match status" value="1"/>
</dbReference>
<dbReference type="GO" id="GO:0005829">
    <property type="term" value="C:cytosol"/>
    <property type="evidence" value="ECO:0007669"/>
    <property type="project" value="TreeGrafter"/>
</dbReference>
<keyword evidence="6 12" id="KW-0547">Nucleotide-binding</keyword>
<sequence>MCKGKFITLEGAEGVGKSTQAQSLCAWLQAQGIEVIYTREPGGTPCAERLRALLLSQHEGEDWLPLSELLLMFSARHQHLEHKIIPALKQGTWVVCDRFTDATYAYQGGGRGLDQAVIKQLETWVHAHQQPDLTLWLDLAPEIAHQRLQTRGTSDRFERQDQTFFARVRAIYAQRAEMFPERIHRIAAQGTQAEVAARIQACLRPYLLDEEAI</sequence>
<dbReference type="SUPFAM" id="SSF52540">
    <property type="entry name" value="P-loop containing nucleoside triphosphate hydrolases"/>
    <property type="match status" value="1"/>
</dbReference>
<dbReference type="PANTHER" id="PTHR10344:SF4">
    <property type="entry name" value="UMP-CMP KINASE 2, MITOCHONDRIAL"/>
    <property type="match status" value="1"/>
</dbReference>
<dbReference type="HAMAP" id="MF_00165">
    <property type="entry name" value="Thymidylate_kinase"/>
    <property type="match status" value="1"/>
</dbReference>
<evidence type="ECO:0000256" key="10">
    <source>
        <dbReference type="ARBA" id="ARBA00048743"/>
    </source>
</evidence>
<feature type="domain" description="Thymidylate kinase-like" evidence="13">
    <location>
        <begin position="9"/>
        <end position="199"/>
    </location>
</feature>
<dbReference type="GO" id="GO:0005524">
    <property type="term" value="F:ATP binding"/>
    <property type="evidence" value="ECO:0007669"/>
    <property type="project" value="UniProtKB-UniRule"/>
</dbReference>
<keyword evidence="15" id="KW-1185">Reference proteome</keyword>
<dbReference type="GO" id="GO:0004798">
    <property type="term" value="F:dTMP kinase activity"/>
    <property type="evidence" value="ECO:0007669"/>
    <property type="project" value="UniProtKB-UniRule"/>
</dbReference>
<evidence type="ECO:0000256" key="1">
    <source>
        <dbReference type="ARBA" id="ARBA00009776"/>
    </source>
</evidence>
<dbReference type="GO" id="GO:0006233">
    <property type="term" value="P:dTDP biosynthetic process"/>
    <property type="evidence" value="ECO:0007669"/>
    <property type="project" value="InterPro"/>
</dbReference>
<dbReference type="NCBIfam" id="TIGR00041">
    <property type="entry name" value="DTMP_kinase"/>
    <property type="match status" value="1"/>
</dbReference>
<dbReference type="EC" id="2.7.4.9" evidence="2 12"/>
<feature type="binding site" evidence="12">
    <location>
        <begin position="11"/>
        <end position="18"/>
    </location>
    <ligand>
        <name>ATP</name>
        <dbReference type="ChEBI" id="CHEBI:30616"/>
    </ligand>
</feature>
<evidence type="ECO:0000256" key="6">
    <source>
        <dbReference type="ARBA" id="ARBA00022741"/>
    </source>
</evidence>
<keyword evidence="5 12" id="KW-0545">Nucleotide biosynthesis</keyword>
<evidence type="ECO:0000256" key="9">
    <source>
        <dbReference type="ARBA" id="ARBA00029962"/>
    </source>
</evidence>
<dbReference type="AlphaFoldDB" id="A0A1H6QDI8"/>
<dbReference type="InterPro" id="IPR039430">
    <property type="entry name" value="Thymidylate_kin-like_dom"/>
</dbReference>
<gene>
    <name evidence="12" type="primary">tmk</name>
    <name evidence="14" type="ORF">SAMN05421831_101202</name>
</gene>
<reference evidence="15" key="1">
    <citation type="submission" date="2016-10" db="EMBL/GenBank/DDBJ databases">
        <authorList>
            <person name="Varghese N."/>
            <person name="Submissions S."/>
        </authorList>
    </citation>
    <scope>NUCLEOTIDE SEQUENCE [LARGE SCALE GENOMIC DNA]</scope>
    <source>
        <strain evidence="15">DSM 7165</strain>
    </source>
</reference>
<organism evidence="14 15">
    <name type="scientific">Allopseudospirillum japonicum</name>
    <dbReference type="NCBI Taxonomy" id="64971"/>
    <lineage>
        <taxon>Bacteria</taxon>
        <taxon>Pseudomonadati</taxon>
        <taxon>Pseudomonadota</taxon>
        <taxon>Gammaproteobacteria</taxon>
        <taxon>Oceanospirillales</taxon>
        <taxon>Oceanospirillaceae</taxon>
        <taxon>Allopseudospirillum</taxon>
    </lineage>
</organism>
<evidence type="ECO:0000256" key="8">
    <source>
        <dbReference type="ARBA" id="ARBA00022840"/>
    </source>
</evidence>
<evidence type="ECO:0000313" key="15">
    <source>
        <dbReference type="Proteomes" id="UP000242999"/>
    </source>
</evidence>
<dbReference type="Gene3D" id="3.40.50.300">
    <property type="entry name" value="P-loop containing nucleotide triphosphate hydrolases"/>
    <property type="match status" value="1"/>
</dbReference>
<evidence type="ECO:0000256" key="3">
    <source>
        <dbReference type="ARBA" id="ARBA00017144"/>
    </source>
</evidence>
<evidence type="ECO:0000313" key="14">
    <source>
        <dbReference type="EMBL" id="SEI38974.1"/>
    </source>
</evidence>
<name>A0A1H6QDI8_9GAMM</name>
<evidence type="ECO:0000256" key="2">
    <source>
        <dbReference type="ARBA" id="ARBA00012980"/>
    </source>
</evidence>
<proteinExistence type="inferred from homology"/>
<evidence type="ECO:0000256" key="7">
    <source>
        <dbReference type="ARBA" id="ARBA00022777"/>
    </source>
</evidence>
<dbReference type="EMBL" id="FNYH01000001">
    <property type="protein sequence ID" value="SEI38974.1"/>
    <property type="molecule type" value="Genomic_DNA"/>
</dbReference>
<comment type="function">
    <text evidence="11 12">Phosphorylation of dTMP to form dTDP in both de novo and salvage pathways of dTTP synthesis.</text>
</comment>
<dbReference type="PANTHER" id="PTHR10344">
    <property type="entry name" value="THYMIDYLATE KINASE"/>
    <property type="match status" value="1"/>
</dbReference>
<dbReference type="GO" id="GO:0006227">
    <property type="term" value="P:dUDP biosynthetic process"/>
    <property type="evidence" value="ECO:0007669"/>
    <property type="project" value="TreeGrafter"/>
</dbReference>
<keyword evidence="8 12" id="KW-0067">ATP-binding</keyword>
<dbReference type="OrthoDB" id="9774907at2"/>
<evidence type="ECO:0000256" key="4">
    <source>
        <dbReference type="ARBA" id="ARBA00022679"/>
    </source>
</evidence>
<keyword evidence="4 12" id="KW-0808">Transferase</keyword>
<keyword evidence="7 12" id="KW-0418">Kinase</keyword>
<accession>A0A1H6QDI8</accession>
<protein>
    <recommendedName>
        <fullName evidence="3 12">Thymidylate kinase</fullName>
        <ecNumber evidence="2 12">2.7.4.9</ecNumber>
    </recommendedName>
    <alternativeName>
        <fullName evidence="9 12">dTMP kinase</fullName>
    </alternativeName>
</protein>
<dbReference type="Pfam" id="PF02223">
    <property type="entry name" value="Thymidylate_kin"/>
    <property type="match status" value="1"/>
</dbReference>
<dbReference type="Proteomes" id="UP000242999">
    <property type="component" value="Unassembled WGS sequence"/>
</dbReference>
<evidence type="ECO:0000256" key="5">
    <source>
        <dbReference type="ARBA" id="ARBA00022727"/>
    </source>
</evidence>
<comment type="similarity">
    <text evidence="1 12">Belongs to the thymidylate kinase family.</text>
</comment>
<dbReference type="GO" id="GO:0006235">
    <property type="term" value="P:dTTP biosynthetic process"/>
    <property type="evidence" value="ECO:0007669"/>
    <property type="project" value="UniProtKB-UniRule"/>
</dbReference>
<evidence type="ECO:0000259" key="13">
    <source>
        <dbReference type="Pfam" id="PF02223"/>
    </source>
</evidence>
<dbReference type="InterPro" id="IPR027417">
    <property type="entry name" value="P-loop_NTPase"/>
</dbReference>
<dbReference type="InterPro" id="IPR018094">
    <property type="entry name" value="Thymidylate_kinase"/>
</dbReference>
<dbReference type="FunFam" id="3.40.50.300:FF:000225">
    <property type="entry name" value="Thymidylate kinase"/>
    <property type="match status" value="1"/>
</dbReference>